<organism evidence="1 2">
    <name type="scientific">Nephila pilipes</name>
    <name type="common">Giant wood spider</name>
    <name type="synonym">Nephila maculata</name>
    <dbReference type="NCBI Taxonomy" id="299642"/>
    <lineage>
        <taxon>Eukaryota</taxon>
        <taxon>Metazoa</taxon>
        <taxon>Ecdysozoa</taxon>
        <taxon>Arthropoda</taxon>
        <taxon>Chelicerata</taxon>
        <taxon>Arachnida</taxon>
        <taxon>Araneae</taxon>
        <taxon>Araneomorphae</taxon>
        <taxon>Entelegynae</taxon>
        <taxon>Araneoidea</taxon>
        <taxon>Nephilidae</taxon>
        <taxon>Nephila</taxon>
    </lineage>
</organism>
<keyword evidence="2" id="KW-1185">Reference proteome</keyword>
<evidence type="ECO:0000313" key="2">
    <source>
        <dbReference type="Proteomes" id="UP000887013"/>
    </source>
</evidence>
<name>A0A8X6UF94_NEPPI</name>
<dbReference type="OrthoDB" id="6471259at2759"/>
<dbReference type="Proteomes" id="UP000887013">
    <property type="component" value="Unassembled WGS sequence"/>
</dbReference>
<proteinExistence type="predicted"/>
<dbReference type="EMBL" id="BMAW01077831">
    <property type="protein sequence ID" value="GFU08364.1"/>
    <property type="molecule type" value="Genomic_DNA"/>
</dbReference>
<comment type="caution">
    <text evidence="1">The sequence shown here is derived from an EMBL/GenBank/DDBJ whole genome shotgun (WGS) entry which is preliminary data.</text>
</comment>
<reference evidence="1" key="1">
    <citation type="submission" date="2020-08" db="EMBL/GenBank/DDBJ databases">
        <title>Multicomponent nature underlies the extraordinary mechanical properties of spider dragline silk.</title>
        <authorList>
            <person name="Kono N."/>
            <person name="Nakamura H."/>
            <person name="Mori M."/>
            <person name="Yoshida Y."/>
            <person name="Ohtoshi R."/>
            <person name="Malay A.D."/>
            <person name="Moran D.A.P."/>
            <person name="Tomita M."/>
            <person name="Numata K."/>
            <person name="Arakawa K."/>
        </authorList>
    </citation>
    <scope>NUCLEOTIDE SEQUENCE</scope>
</reference>
<sequence>MKPKNRSCPELKKFNQCSPLLGMEPLSFCHICQLHHPDEKNVKDFVLSAVIDTSAVDYDASHIPEEKAHAYTSEYIISQPQLGTIALSIENSHRIALRHFLTDVPSTICVLLT</sequence>
<protein>
    <submittedName>
        <fullName evidence="1">Uncharacterized protein</fullName>
    </submittedName>
</protein>
<evidence type="ECO:0000313" key="1">
    <source>
        <dbReference type="EMBL" id="GFU08364.1"/>
    </source>
</evidence>
<accession>A0A8X6UF94</accession>
<gene>
    <name evidence="1" type="ORF">NPIL_269711</name>
</gene>
<dbReference type="AlphaFoldDB" id="A0A8X6UF94"/>